<dbReference type="CDD" id="cd00065">
    <property type="entry name" value="FYVE_like_SF"/>
    <property type="match status" value="1"/>
</dbReference>
<keyword evidence="3" id="KW-0862">Zinc</keyword>
<evidence type="ECO:0000259" key="6">
    <source>
        <dbReference type="PROSITE" id="PS50178"/>
    </source>
</evidence>
<dbReference type="PROSITE" id="PS50178">
    <property type="entry name" value="ZF_FYVE"/>
    <property type="match status" value="1"/>
</dbReference>
<evidence type="ECO:0000256" key="4">
    <source>
        <dbReference type="PROSITE-ProRule" id="PRU00091"/>
    </source>
</evidence>
<feature type="coiled-coil region" evidence="5">
    <location>
        <begin position="104"/>
        <end position="138"/>
    </location>
</feature>
<feature type="domain" description="FYVE-type" evidence="6">
    <location>
        <begin position="38"/>
        <end position="99"/>
    </location>
</feature>
<feature type="coiled-coil region" evidence="5">
    <location>
        <begin position="267"/>
        <end position="301"/>
    </location>
</feature>
<dbReference type="GO" id="GO:0008270">
    <property type="term" value="F:zinc ion binding"/>
    <property type="evidence" value="ECO:0007669"/>
    <property type="project" value="UniProtKB-KW"/>
</dbReference>
<evidence type="ECO:0000256" key="5">
    <source>
        <dbReference type="SAM" id="Coils"/>
    </source>
</evidence>
<keyword evidence="8" id="KW-1185">Reference proteome</keyword>
<sequence length="382" mass="44710">MNEDENSDSESMNASIIGDLKPTSFSYQGRLPDDRLQYKNDKKCICCQAQFGLGILYSKKHYCKFCYRGICAKCSPAAAIHPEERKALRICNLCCEKSVGDKFAESYNMKISSIRQEIENLKEQKKKNTEEYQKTLKDSYRLENLIFLEEERNKELIAKFSETKGTTRNVGETKKVYEIMYAKHQEMYKAFDQRNYDISKLKKMLESEQERRQSAKTELIAMRDKLTELQDDYLCLQSKGHRKSSSVIFTETEKKEDQLLSSLVISNFEIESESSRFKQEIDKLESENEFLDKKIKKLKEEAQHAPDRLVSNEKGFYSADEEERVRNLKIKHKTQQAMIERLKTQCGISFKNTKDRELRGKDEDEEETINESTRPCARCGIF</sequence>
<dbReference type="EMBL" id="MPUH01001699">
    <property type="protein sequence ID" value="OMJ66511.1"/>
    <property type="molecule type" value="Genomic_DNA"/>
</dbReference>
<accession>A0A1R2APR6</accession>
<organism evidence="7 8">
    <name type="scientific">Stentor coeruleus</name>
    <dbReference type="NCBI Taxonomy" id="5963"/>
    <lineage>
        <taxon>Eukaryota</taxon>
        <taxon>Sar</taxon>
        <taxon>Alveolata</taxon>
        <taxon>Ciliophora</taxon>
        <taxon>Postciliodesmatophora</taxon>
        <taxon>Heterotrichea</taxon>
        <taxon>Heterotrichida</taxon>
        <taxon>Stentoridae</taxon>
        <taxon>Stentor</taxon>
    </lineage>
</organism>
<proteinExistence type="predicted"/>
<keyword evidence="5" id="KW-0175">Coiled coil</keyword>
<keyword evidence="1" id="KW-0479">Metal-binding</keyword>
<dbReference type="InterPro" id="IPR017455">
    <property type="entry name" value="Znf_FYVE-rel"/>
</dbReference>
<comment type="caution">
    <text evidence="7">The sequence shown here is derived from an EMBL/GenBank/DDBJ whole genome shotgun (WGS) entry which is preliminary data.</text>
</comment>
<dbReference type="AlphaFoldDB" id="A0A1R2APR6"/>
<keyword evidence="2 4" id="KW-0863">Zinc-finger</keyword>
<reference evidence="7 8" key="1">
    <citation type="submission" date="2016-11" db="EMBL/GenBank/DDBJ databases">
        <title>The macronuclear genome of Stentor coeruleus: a giant cell with tiny introns.</title>
        <authorList>
            <person name="Slabodnick M."/>
            <person name="Ruby J.G."/>
            <person name="Reiff S.B."/>
            <person name="Swart E.C."/>
            <person name="Gosai S."/>
            <person name="Prabakaran S."/>
            <person name="Witkowska E."/>
            <person name="Larue G.E."/>
            <person name="Fisher S."/>
            <person name="Freeman R.M."/>
            <person name="Gunawardena J."/>
            <person name="Chu W."/>
            <person name="Stover N.A."/>
            <person name="Gregory B.D."/>
            <person name="Nowacki M."/>
            <person name="Derisi J."/>
            <person name="Roy S.W."/>
            <person name="Marshall W.F."/>
            <person name="Sood P."/>
        </authorList>
    </citation>
    <scope>NUCLEOTIDE SEQUENCE [LARGE SCALE GENOMIC DNA]</scope>
    <source>
        <strain evidence="7">WM001</strain>
    </source>
</reference>
<name>A0A1R2APR6_9CILI</name>
<evidence type="ECO:0000313" key="7">
    <source>
        <dbReference type="EMBL" id="OMJ66511.1"/>
    </source>
</evidence>
<dbReference type="InterPro" id="IPR011011">
    <property type="entry name" value="Znf_FYVE_PHD"/>
</dbReference>
<dbReference type="InterPro" id="IPR013083">
    <property type="entry name" value="Znf_RING/FYVE/PHD"/>
</dbReference>
<evidence type="ECO:0000256" key="3">
    <source>
        <dbReference type="ARBA" id="ARBA00022833"/>
    </source>
</evidence>
<dbReference type="Gene3D" id="3.30.40.10">
    <property type="entry name" value="Zinc/RING finger domain, C3HC4 (zinc finger)"/>
    <property type="match status" value="1"/>
</dbReference>
<evidence type="ECO:0000256" key="1">
    <source>
        <dbReference type="ARBA" id="ARBA00022723"/>
    </source>
</evidence>
<protein>
    <recommendedName>
        <fullName evidence="6">FYVE-type domain-containing protein</fullName>
    </recommendedName>
</protein>
<dbReference type="Proteomes" id="UP000187209">
    <property type="component" value="Unassembled WGS sequence"/>
</dbReference>
<evidence type="ECO:0000256" key="2">
    <source>
        <dbReference type="ARBA" id="ARBA00022771"/>
    </source>
</evidence>
<gene>
    <name evidence="7" type="ORF">SteCoe_36613</name>
</gene>
<dbReference type="OrthoDB" id="324831at2759"/>
<dbReference type="SUPFAM" id="SSF57903">
    <property type="entry name" value="FYVE/PHD zinc finger"/>
    <property type="match status" value="1"/>
</dbReference>
<evidence type="ECO:0000313" key="8">
    <source>
        <dbReference type="Proteomes" id="UP000187209"/>
    </source>
</evidence>
<feature type="coiled-coil region" evidence="5">
    <location>
        <begin position="198"/>
        <end position="232"/>
    </location>
</feature>